<evidence type="ECO:0000256" key="2">
    <source>
        <dbReference type="PROSITE-ProRule" id="PRU00285"/>
    </source>
</evidence>
<feature type="domain" description="SHSP" evidence="4">
    <location>
        <begin position="172"/>
        <end position="277"/>
    </location>
</feature>
<evidence type="ECO:0000313" key="5">
    <source>
        <dbReference type="EMBL" id="JAG88033.1"/>
    </source>
</evidence>
<evidence type="ECO:0000256" key="1">
    <source>
        <dbReference type="ARBA" id="ARBA00023016"/>
    </source>
</evidence>
<dbReference type="SUPFAM" id="SSF49764">
    <property type="entry name" value="HSP20-like chaperones"/>
    <property type="match status" value="1"/>
</dbReference>
<dbReference type="PANTHER" id="PTHR11527">
    <property type="entry name" value="HEAT-SHOCK PROTEIN 20 FAMILY MEMBER"/>
    <property type="match status" value="1"/>
</dbReference>
<evidence type="ECO:0000259" key="4">
    <source>
        <dbReference type="PROSITE" id="PS01031"/>
    </source>
</evidence>
<accession>A0A0C9S8Y2</accession>
<reference evidence="5" key="1">
    <citation type="submission" date="2015-02" db="EMBL/GenBank/DDBJ databases">
        <title>A transcriptome of Wollemia nobilis - a relic of Gondwana.</title>
        <authorList>
            <person name="Chia J.Y."/>
            <person name="Leong Y.S."/>
            <person name="Abdul Karim S."/>
            <person name="Wan Azmi N."/>
            <person name="Hercus R."/>
            <person name="Croft L."/>
        </authorList>
    </citation>
    <scope>NUCLEOTIDE SEQUENCE</scope>
    <source>
        <strain evidence="5">MaeBrown</strain>
        <tissue evidence="5">Leaf</tissue>
    </source>
</reference>
<dbReference type="InterPro" id="IPR031107">
    <property type="entry name" value="Small_HSP"/>
</dbReference>
<dbReference type="AlphaFoldDB" id="A0A0C9S8Y2"/>
<comment type="similarity">
    <text evidence="2 3">Belongs to the small heat shock protein (HSP20) family.</text>
</comment>
<proteinExistence type="inferred from homology"/>
<sequence>MESESANRRIHQIACHLIANNEVGGGILFPMSCSGTMNSVIKRYDNMVLFARQGTSSQGYYMRQVTIKQFPENDARSASHLGAPLECTSEFSSACDKRTFVSNASQDPIFSRPAEFQQGSTVSLEIPQQQLQNTQPAAARSPLFAKPASEINKVGKNTSTGGHLNGEIINNFSGLEWSPRMDVAESGCAYVVTIELPGVAASGIWAEVDDKRLIVTGKRSTEWLKEGNDESAVYLKRELSEGPYRVVWQLPAKSNKDAVSAEFIDGLLQIRIPKKDQ</sequence>
<dbReference type="InterPro" id="IPR008978">
    <property type="entry name" value="HSP20-like_chaperone"/>
</dbReference>
<evidence type="ECO:0000256" key="3">
    <source>
        <dbReference type="RuleBase" id="RU003616"/>
    </source>
</evidence>
<dbReference type="Gene3D" id="2.60.40.790">
    <property type="match status" value="1"/>
</dbReference>
<keyword evidence="1" id="KW-0346">Stress response</keyword>
<name>A0A0C9S8Y2_9CONI</name>
<dbReference type="Pfam" id="PF00011">
    <property type="entry name" value="HSP20"/>
    <property type="match status" value="1"/>
</dbReference>
<dbReference type="EMBL" id="GCHU01010127">
    <property type="protein sequence ID" value="JAG88033.1"/>
    <property type="molecule type" value="Transcribed_RNA"/>
</dbReference>
<dbReference type="PROSITE" id="PS01031">
    <property type="entry name" value="SHSP"/>
    <property type="match status" value="1"/>
</dbReference>
<dbReference type="InterPro" id="IPR002068">
    <property type="entry name" value="A-crystallin/Hsp20_dom"/>
</dbReference>
<dbReference type="CDD" id="cd06464">
    <property type="entry name" value="ACD_sHsps-like"/>
    <property type="match status" value="1"/>
</dbReference>
<organism evidence="5">
    <name type="scientific">Wollemia nobilis</name>
    <dbReference type="NCBI Taxonomy" id="56998"/>
    <lineage>
        <taxon>Eukaryota</taxon>
        <taxon>Viridiplantae</taxon>
        <taxon>Streptophyta</taxon>
        <taxon>Embryophyta</taxon>
        <taxon>Tracheophyta</taxon>
        <taxon>Spermatophyta</taxon>
        <taxon>Pinopsida</taxon>
        <taxon>Pinidae</taxon>
        <taxon>Conifers II</taxon>
        <taxon>Araucariales</taxon>
        <taxon>Araucariaceae</taxon>
        <taxon>Wollemia</taxon>
    </lineage>
</organism>
<protein>
    <submittedName>
        <fullName evidence="5">TSA: Wollemia nobilis Ref_Wollemi_Transcript_10182_1390 transcribed RNA sequence</fullName>
    </submittedName>
</protein>